<keyword evidence="3" id="KW-0663">Pyridoxal phosphate</keyword>
<dbReference type="InterPro" id="IPR015421">
    <property type="entry name" value="PyrdxlP-dep_Trfase_major"/>
</dbReference>
<dbReference type="PANTHER" id="PTHR43525:SF1">
    <property type="entry name" value="PROTEIN MALY"/>
    <property type="match status" value="1"/>
</dbReference>
<protein>
    <recommendedName>
        <fullName evidence="2">cysteine-S-conjugate beta-lyase</fullName>
        <ecNumber evidence="2">4.4.1.13</ecNumber>
    </recommendedName>
</protein>
<organism evidence="7 8">
    <name type="scientific">Candidatus Anaerobiospirillum pullistercoris</name>
    <dbReference type="NCBI Taxonomy" id="2838452"/>
    <lineage>
        <taxon>Bacteria</taxon>
        <taxon>Pseudomonadati</taxon>
        <taxon>Pseudomonadota</taxon>
        <taxon>Gammaproteobacteria</taxon>
        <taxon>Aeromonadales</taxon>
        <taxon>Succinivibrionaceae</taxon>
        <taxon>Anaerobiospirillum</taxon>
    </lineage>
</organism>
<dbReference type="Gene3D" id="3.40.640.10">
    <property type="entry name" value="Type I PLP-dependent aspartate aminotransferase-like (Major domain)"/>
    <property type="match status" value="1"/>
</dbReference>
<dbReference type="AlphaFoldDB" id="A0A9D1WE49"/>
<proteinExistence type="inferred from homology"/>
<sequence length="397" mass="44970">MSKLDFSTVINRRGTDSYKWDAADREVGNTETIQMGCADMDFKSPPEIIEELHKVVEHGIFGYATLTQQYAPGIVSWYKERHNCELKAEWILYVPRIVVACSVLVNTFTQKGDKVILNSPYYPPLNDVTSGCYREVICPALVEKDGRYVMDLEALEKQIDASTKLMILVSPHNPTTRIWTREELQAIADFCVKHDLLLFVDEIHSDFAAKGQTFISMADIQGPIQDRLVVVNAPAKSFNVMGCAMSYLIVPNAEVRKRLEKALDAAGETDANDFGNAVMRVAYQKCGYYVDEVNAYIDDNDAYLRAELPKLFPQVVVKPREGTYLLWVDFTKVFPNEEVLHDFFTNKAKVNVLMGSHFGPNFDGFVRINMGCPRATLEEVMRRLTSAWQQCQSSVQN</sequence>
<dbReference type="EC" id="4.4.1.13" evidence="2"/>
<dbReference type="PANTHER" id="PTHR43525">
    <property type="entry name" value="PROTEIN MALY"/>
    <property type="match status" value="1"/>
</dbReference>
<dbReference type="Proteomes" id="UP000886829">
    <property type="component" value="Unassembled WGS sequence"/>
</dbReference>
<evidence type="ECO:0000256" key="5">
    <source>
        <dbReference type="ARBA" id="ARBA00037974"/>
    </source>
</evidence>
<comment type="cofactor">
    <cofactor evidence="1">
        <name>pyridoxal 5'-phosphate</name>
        <dbReference type="ChEBI" id="CHEBI:597326"/>
    </cofactor>
</comment>
<dbReference type="GO" id="GO:0030170">
    <property type="term" value="F:pyridoxal phosphate binding"/>
    <property type="evidence" value="ECO:0007669"/>
    <property type="project" value="InterPro"/>
</dbReference>
<comment type="caution">
    <text evidence="7">The sequence shown here is derived from an EMBL/GenBank/DDBJ whole genome shotgun (WGS) entry which is preliminary data.</text>
</comment>
<gene>
    <name evidence="7" type="ORF">H9850_03960</name>
</gene>
<evidence type="ECO:0000256" key="4">
    <source>
        <dbReference type="ARBA" id="ARBA00023239"/>
    </source>
</evidence>
<dbReference type="InterPro" id="IPR015424">
    <property type="entry name" value="PyrdxlP-dep_Trfase"/>
</dbReference>
<evidence type="ECO:0000256" key="3">
    <source>
        <dbReference type="ARBA" id="ARBA00022898"/>
    </source>
</evidence>
<feature type="domain" description="Aminotransferase class I/classII large" evidence="6">
    <location>
        <begin position="34"/>
        <end position="384"/>
    </location>
</feature>
<evidence type="ECO:0000259" key="6">
    <source>
        <dbReference type="Pfam" id="PF00155"/>
    </source>
</evidence>
<evidence type="ECO:0000256" key="2">
    <source>
        <dbReference type="ARBA" id="ARBA00012224"/>
    </source>
</evidence>
<keyword evidence="4 7" id="KW-0456">Lyase</keyword>
<evidence type="ECO:0000313" key="8">
    <source>
        <dbReference type="Proteomes" id="UP000886829"/>
    </source>
</evidence>
<evidence type="ECO:0000256" key="1">
    <source>
        <dbReference type="ARBA" id="ARBA00001933"/>
    </source>
</evidence>
<dbReference type="Pfam" id="PF00155">
    <property type="entry name" value="Aminotran_1_2"/>
    <property type="match status" value="1"/>
</dbReference>
<name>A0A9D1WE49_9GAMM</name>
<reference evidence="7" key="1">
    <citation type="journal article" date="2021" name="PeerJ">
        <title>Extensive microbial diversity within the chicken gut microbiome revealed by metagenomics and culture.</title>
        <authorList>
            <person name="Gilroy R."/>
            <person name="Ravi A."/>
            <person name="Getino M."/>
            <person name="Pursley I."/>
            <person name="Horton D.L."/>
            <person name="Alikhan N.F."/>
            <person name="Baker D."/>
            <person name="Gharbi K."/>
            <person name="Hall N."/>
            <person name="Watson M."/>
            <person name="Adriaenssens E.M."/>
            <person name="Foster-Nyarko E."/>
            <person name="Jarju S."/>
            <person name="Secka A."/>
            <person name="Antonio M."/>
            <person name="Oren A."/>
            <person name="Chaudhuri R.R."/>
            <person name="La Ragione R."/>
            <person name="Hildebrand F."/>
            <person name="Pallen M.J."/>
        </authorList>
    </citation>
    <scope>NUCLEOTIDE SEQUENCE</scope>
    <source>
        <strain evidence="7">USASDec5-558</strain>
    </source>
</reference>
<dbReference type="InterPro" id="IPR015422">
    <property type="entry name" value="PyrdxlP-dep_Trfase_small"/>
</dbReference>
<dbReference type="InterPro" id="IPR027619">
    <property type="entry name" value="C-S_lyase_PatB-like"/>
</dbReference>
<dbReference type="CDD" id="cd00609">
    <property type="entry name" value="AAT_like"/>
    <property type="match status" value="1"/>
</dbReference>
<dbReference type="SUPFAM" id="SSF53383">
    <property type="entry name" value="PLP-dependent transferases"/>
    <property type="match status" value="1"/>
</dbReference>
<dbReference type="Gene3D" id="3.90.1150.10">
    <property type="entry name" value="Aspartate Aminotransferase, domain 1"/>
    <property type="match status" value="1"/>
</dbReference>
<dbReference type="NCBIfam" id="TIGR04350">
    <property type="entry name" value="C_S_lyase_PatB"/>
    <property type="match status" value="1"/>
</dbReference>
<dbReference type="InterPro" id="IPR051798">
    <property type="entry name" value="Class-II_PLP-Dep_Aminotrans"/>
</dbReference>
<dbReference type="InterPro" id="IPR004839">
    <property type="entry name" value="Aminotransferase_I/II_large"/>
</dbReference>
<accession>A0A9D1WE49</accession>
<dbReference type="GO" id="GO:0047804">
    <property type="term" value="F:cysteine-S-conjugate beta-lyase activity"/>
    <property type="evidence" value="ECO:0007669"/>
    <property type="project" value="UniProtKB-EC"/>
</dbReference>
<comment type="similarity">
    <text evidence="5">Belongs to the class-II pyridoxal-phosphate-dependent aminotransferase family. MalY/PatB cystathionine beta-lyase subfamily.</text>
</comment>
<dbReference type="EMBL" id="DXEV01000080">
    <property type="protein sequence ID" value="HIX56612.1"/>
    <property type="molecule type" value="Genomic_DNA"/>
</dbReference>
<evidence type="ECO:0000313" key="7">
    <source>
        <dbReference type="EMBL" id="HIX56612.1"/>
    </source>
</evidence>
<reference evidence="7" key="2">
    <citation type="submission" date="2021-04" db="EMBL/GenBank/DDBJ databases">
        <authorList>
            <person name="Gilroy R."/>
        </authorList>
    </citation>
    <scope>NUCLEOTIDE SEQUENCE</scope>
    <source>
        <strain evidence="7">USASDec5-558</strain>
    </source>
</reference>